<dbReference type="Proteomes" id="UP000018692">
    <property type="component" value="Unassembled WGS sequence"/>
</dbReference>
<protein>
    <recommendedName>
        <fullName evidence="3">Transcriptional regulator</fullName>
    </recommendedName>
</protein>
<dbReference type="EMBL" id="AVFE01000022">
    <property type="protein sequence ID" value="ETD04618.1"/>
    <property type="molecule type" value="Genomic_DNA"/>
</dbReference>
<dbReference type="InterPro" id="IPR010057">
    <property type="entry name" value="Transcription_activator_Rgg_C"/>
</dbReference>
<reference evidence="1 2" key="1">
    <citation type="submission" date="2013-07" db="EMBL/GenBank/DDBJ databases">
        <title>Isolation of Lactococcus garvieae strain TRF1 from the fecal material of a timber rattlesnake.</title>
        <authorList>
            <person name="McLaughlin R.W."/>
            <person name="Cochran P.A."/>
            <person name="Dowd S.E."/>
        </authorList>
    </citation>
    <scope>NUCLEOTIDE SEQUENCE [LARGE SCALE GENOMIC DNA]</scope>
    <source>
        <strain evidence="1 2">TRF1</strain>
    </source>
</reference>
<evidence type="ECO:0000313" key="2">
    <source>
        <dbReference type="Proteomes" id="UP000018692"/>
    </source>
</evidence>
<gene>
    <name evidence="1" type="ORF">N568_0106915</name>
</gene>
<organism evidence="1 2">
    <name type="scientific">Lactococcus garvieae TRF1</name>
    <dbReference type="NCBI Taxonomy" id="1380772"/>
    <lineage>
        <taxon>Bacteria</taxon>
        <taxon>Bacillati</taxon>
        <taxon>Bacillota</taxon>
        <taxon>Bacilli</taxon>
        <taxon>Lactobacillales</taxon>
        <taxon>Streptococcaceae</taxon>
        <taxon>Lactococcus</taxon>
    </lineage>
</organism>
<sequence length="166" mass="19781">MGKGDTQLIIDRLVDFLYEAKIFNRRETLIFYIVMPYLSPKDILNILKYWKRQESDMMTDVYHQRAVFITISQAAMVLMSYNLKEESKYCIEFIKSLRHKYSMFLNNLINGVSGVWIYKFENKDKGFEMISQFLNLFILTGGNDRAKYYLNRIEEVIGDKIPEIRL</sequence>
<dbReference type="NCBIfam" id="TIGR01716">
    <property type="entry name" value="RGG_Cterm"/>
    <property type="match status" value="1"/>
</dbReference>
<accession>V8AP64</accession>
<proteinExistence type="predicted"/>
<evidence type="ECO:0000313" key="1">
    <source>
        <dbReference type="EMBL" id="ETD04618.1"/>
    </source>
</evidence>
<dbReference type="PATRIC" id="fig|1380772.3.peg.1341"/>
<comment type="caution">
    <text evidence="1">The sequence shown here is derived from an EMBL/GenBank/DDBJ whole genome shotgun (WGS) entry which is preliminary data.</text>
</comment>
<dbReference type="AlphaFoldDB" id="V8AP64"/>
<evidence type="ECO:0008006" key="3">
    <source>
        <dbReference type="Google" id="ProtNLM"/>
    </source>
</evidence>
<name>V8AP64_9LACT</name>